<name>A0A821JTN2_9BILA</name>
<feature type="chain" id="PRO_5036238126" evidence="1">
    <location>
        <begin position="23"/>
        <end position="100"/>
    </location>
</feature>
<dbReference type="EMBL" id="CAJOBR010000048">
    <property type="protein sequence ID" value="CAF4455223.1"/>
    <property type="molecule type" value="Genomic_DNA"/>
</dbReference>
<keyword evidence="1" id="KW-0732">Signal</keyword>
<reference evidence="3" key="1">
    <citation type="submission" date="2021-02" db="EMBL/GenBank/DDBJ databases">
        <authorList>
            <person name="Nowell W R."/>
        </authorList>
    </citation>
    <scope>NUCLEOTIDE SEQUENCE</scope>
</reference>
<dbReference type="AlphaFoldDB" id="A0A821JTN2"/>
<dbReference type="Proteomes" id="UP000663838">
    <property type="component" value="Unassembled WGS sequence"/>
</dbReference>
<proteinExistence type="predicted"/>
<accession>A0A821JTN2</accession>
<sequence>MSVVSLHFLLIWVLSSPRGVSNKYDHLETLALNFDTGFQWSADALSSLVFPNVCHLSLSFPEDNYESDSDVPTLLQWLKELLNGIEYQANVENYVLSIWF</sequence>
<feature type="signal peptide" evidence="1">
    <location>
        <begin position="1"/>
        <end position="22"/>
    </location>
</feature>
<gene>
    <name evidence="2" type="ORF">QYT958_LOCUS962</name>
    <name evidence="3" type="ORF">TOA249_LOCUS18630</name>
</gene>
<evidence type="ECO:0000313" key="4">
    <source>
        <dbReference type="Proteomes" id="UP000663838"/>
    </source>
</evidence>
<evidence type="ECO:0000313" key="3">
    <source>
        <dbReference type="EMBL" id="CAF4726742.1"/>
    </source>
</evidence>
<protein>
    <submittedName>
        <fullName evidence="3">Uncharacterized protein</fullName>
    </submittedName>
</protein>
<comment type="caution">
    <text evidence="3">The sequence shown here is derived from an EMBL/GenBank/DDBJ whole genome shotgun (WGS) entry which is preliminary data.</text>
</comment>
<dbReference type="EMBL" id="CAJOBS010001401">
    <property type="protein sequence ID" value="CAF4726742.1"/>
    <property type="molecule type" value="Genomic_DNA"/>
</dbReference>
<dbReference type="Proteomes" id="UP000663848">
    <property type="component" value="Unassembled WGS sequence"/>
</dbReference>
<organism evidence="3 4">
    <name type="scientific">Rotaria socialis</name>
    <dbReference type="NCBI Taxonomy" id="392032"/>
    <lineage>
        <taxon>Eukaryota</taxon>
        <taxon>Metazoa</taxon>
        <taxon>Spiralia</taxon>
        <taxon>Gnathifera</taxon>
        <taxon>Rotifera</taxon>
        <taxon>Eurotatoria</taxon>
        <taxon>Bdelloidea</taxon>
        <taxon>Philodinida</taxon>
        <taxon>Philodinidae</taxon>
        <taxon>Rotaria</taxon>
    </lineage>
</organism>
<evidence type="ECO:0000313" key="2">
    <source>
        <dbReference type="EMBL" id="CAF4455223.1"/>
    </source>
</evidence>
<evidence type="ECO:0000256" key="1">
    <source>
        <dbReference type="SAM" id="SignalP"/>
    </source>
</evidence>